<dbReference type="Pfam" id="PF14691">
    <property type="entry name" value="Fer4_20"/>
    <property type="match status" value="1"/>
</dbReference>
<dbReference type="Gene3D" id="1.10.1060.10">
    <property type="entry name" value="Alpha-helical ferredoxin"/>
    <property type="match status" value="1"/>
</dbReference>
<dbReference type="GO" id="GO:0016491">
    <property type="term" value="F:oxidoreductase activity"/>
    <property type="evidence" value="ECO:0007669"/>
    <property type="project" value="InterPro"/>
</dbReference>
<feature type="domain" description="FAD/NAD(P)-binding" evidence="2">
    <location>
        <begin position="149"/>
        <end position="456"/>
    </location>
</feature>
<sequence length="472" mass="51479">MDPKEMKARMSMPRQSMGEQDAKERVRNFYEVPLGYTPEQAIAEAKRCIQCKKPLCVGGCPVGIDIPWFIRLIEEGKFVEAARKLKETNALPAVCGRVCPQEDQCERVCVVGKKNEPVAIGRLEKFAADYEREHGEVTVPDITKSTGKKIAVVGGGPAGLTVAGDMVKKGHSVTVFEALHTPGGVLMYGIPEFRLPKKIVSAEVDYLRKMGVNFECNSVVGKLDTIDELLADGYGAVFIGSGAGLPYFMNIPGENLIGVYSANEYLTRVNLMKAYLFPEYDTPVLRGRRVVVVGGGNTAMDAARTALRLCPKKVSIVYRRSREELPARLEEVHHGEQEGLDFQLLTNPVRFIGDEDGRLTAVECVRMELGEPDDSGRRRPVVIEGSEFQIECDVAIISIGNGANPLIPQTSPDINVNKWGNILGDPDTGRTSKKGVFAGGDIVRGGATVILAMGDGRKAADSMDEYLNTGEW</sequence>
<dbReference type="PRINTS" id="PR00419">
    <property type="entry name" value="ADXRDTASE"/>
</dbReference>
<dbReference type="SUPFAM" id="SSF51971">
    <property type="entry name" value="Nucleotide-binding domain"/>
    <property type="match status" value="2"/>
</dbReference>
<organism evidence="4">
    <name type="scientific">hydrothermal vent metagenome</name>
    <dbReference type="NCBI Taxonomy" id="652676"/>
    <lineage>
        <taxon>unclassified sequences</taxon>
        <taxon>metagenomes</taxon>
        <taxon>ecological metagenomes</taxon>
    </lineage>
</organism>
<dbReference type="InterPro" id="IPR036188">
    <property type="entry name" value="FAD/NAD-bd_sf"/>
</dbReference>
<dbReference type="Pfam" id="PF07992">
    <property type="entry name" value="Pyr_redox_2"/>
    <property type="match status" value="1"/>
</dbReference>
<dbReference type="InterPro" id="IPR028261">
    <property type="entry name" value="DPD_II"/>
</dbReference>
<dbReference type="SUPFAM" id="SSF46548">
    <property type="entry name" value="alpha-helical ferredoxin"/>
    <property type="match status" value="1"/>
</dbReference>
<dbReference type="PANTHER" id="PTHR42783">
    <property type="entry name" value="GLUTAMATE SYNTHASE [NADPH] SMALL CHAIN"/>
    <property type="match status" value="1"/>
</dbReference>
<dbReference type="GO" id="GO:0051536">
    <property type="term" value="F:iron-sulfur cluster binding"/>
    <property type="evidence" value="ECO:0007669"/>
    <property type="project" value="InterPro"/>
</dbReference>
<dbReference type="NCBIfam" id="TIGR01316">
    <property type="entry name" value="gltA"/>
    <property type="match status" value="1"/>
</dbReference>
<dbReference type="InterPro" id="IPR009051">
    <property type="entry name" value="Helical_ferredxn"/>
</dbReference>
<dbReference type="InterPro" id="IPR023753">
    <property type="entry name" value="FAD/NAD-binding_dom"/>
</dbReference>
<evidence type="ECO:0000259" key="3">
    <source>
        <dbReference type="Pfam" id="PF14691"/>
    </source>
</evidence>
<name>A0A3B0R7C4_9ZZZZ</name>
<dbReference type="EMBL" id="UOEA01000050">
    <property type="protein sequence ID" value="VAV83748.1"/>
    <property type="molecule type" value="Genomic_DNA"/>
</dbReference>
<accession>A0A3B0R7C4</accession>
<reference evidence="4" key="1">
    <citation type="submission" date="2018-06" db="EMBL/GenBank/DDBJ databases">
        <authorList>
            <person name="Zhirakovskaya E."/>
        </authorList>
    </citation>
    <scope>NUCLEOTIDE SEQUENCE</scope>
</reference>
<evidence type="ECO:0000259" key="2">
    <source>
        <dbReference type="Pfam" id="PF07992"/>
    </source>
</evidence>
<dbReference type="InterPro" id="IPR006004">
    <property type="entry name" value="SudA-like"/>
</dbReference>
<evidence type="ECO:0000313" key="4">
    <source>
        <dbReference type="EMBL" id="VAV83748.1"/>
    </source>
</evidence>
<dbReference type="AlphaFoldDB" id="A0A3B0R7C4"/>
<feature type="domain" description="Dihydroprymidine dehydrogenase" evidence="3">
    <location>
        <begin position="25"/>
        <end position="135"/>
    </location>
</feature>
<evidence type="ECO:0000256" key="1">
    <source>
        <dbReference type="SAM" id="MobiDB-lite"/>
    </source>
</evidence>
<gene>
    <name evidence="4" type="ORF">MNBD_DELTA01-524</name>
</gene>
<proteinExistence type="predicted"/>
<protein>
    <submittedName>
        <fullName evidence="4">NADH-dependent reduced ferredoxin:NADP+ oxidoreductase subunit B</fullName>
    </submittedName>
</protein>
<dbReference type="Gene3D" id="3.50.50.60">
    <property type="entry name" value="FAD/NAD(P)-binding domain"/>
    <property type="match status" value="2"/>
</dbReference>
<feature type="region of interest" description="Disordered" evidence="1">
    <location>
        <begin position="1"/>
        <end position="20"/>
    </location>
</feature>
<dbReference type="PANTHER" id="PTHR42783:SF3">
    <property type="entry name" value="GLUTAMATE SYNTHASE [NADPH] SMALL CHAIN-RELATED"/>
    <property type="match status" value="1"/>
</dbReference>